<dbReference type="GO" id="GO:0003723">
    <property type="term" value="F:RNA binding"/>
    <property type="evidence" value="ECO:0007669"/>
    <property type="project" value="InterPro"/>
</dbReference>
<feature type="compositionally biased region" description="Polar residues" evidence="9">
    <location>
        <begin position="582"/>
        <end position="597"/>
    </location>
</feature>
<dbReference type="InterPro" id="IPR005135">
    <property type="entry name" value="Endo/exonuclease/phosphatase"/>
</dbReference>
<dbReference type="InterPro" id="IPR007012">
    <property type="entry name" value="PolA_pol_cen_dom"/>
</dbReference>
<dbReference type="GO" id="GO:0005634">
    <property type="term" value="C:nucleus"/>
    <property type="evidence" value="ECO:0007669"/>
    <property type="project" value="UniProtKB-SubCell"/>
</dbReference>
<dbReference type="SUPFAM" id="SSF81631">
    <property type="entry name" value="PAP/OAS1 substrate-binding domain"/>
    <property type="match status" value="1"/>
</dbReference>
<dbReference type="PANTHER" id="PTHR10682:SF23">
    <property type="entry name" value="POLYNUCLEOTIDE ADENYLYLTRANSFERASE"/>
    <property type="match status" value="1"/>
</dbReference>
<dbReference type="GO" id="GO:0031123">
    <property type="term" value="P:RNA 3'-end processing"/>
    <property type="evidence" value="ECO:0007669"/>
    <property type="project" value="InterPro"/>
</dbReference>
<dbReference type="HOGENOM" id="CLU_004292_0_0_1"/>
<evidence type="ECO:0000256" key="5">
    <source>
        <dbReference type="ARBA" id="ARBA00022679"/>
    </source>
</evidence>
<keyword evidence="4" id="KW-0507">mRNA processing</keyword>
<evidence type="ECO:0000256" key="8">
    <source>
        <dbReference type="ARBA" id="ARBA00023242"/>
    </source>
</evidence>
<evidence type="ECO:0000313" key="13">
    <source>
        <dbReference type="EMBL" id="CCA68803.1"/>
    </source>
</evidence>
<evidence type="ECO:0000256" key="6">
    <source>
        <dbReference type="ARBA" id="ARBA00022741"/>
    </source>
</evidence>
<keyword evidence="7" id="KW-0067">ATP-binding</keyword>
<dbReference type="Pfam" id="PF13563">
    <property type="entry name" value="2_5_RNA_ligase2"/>
    <property type="match status" value="1"/>
</dbReference>
<comment type="caution">
    <text evidence="13">The sequence shown here is derived from an EMBL/GenBank/DDBJ whole genome shotgun (WGS) entry which is preliminary data.</text>
</comment>
<dbReference type="STRING" id="1109443.G4TBU5"/>
<feature type="domain" description="Endonuclease/exonuclease/phosphatase" evidence="10">
    <location>
        <begin position="254"/>
        <end position="410"/>
    </location>
</feature>
<dbReference type="InterPro" id="IPR011068">
    <property type="entry name" value="NuclTrfase_I-like_C"/>
</dbReference>
<dbReference type="OMA" id="THGPPDQ"/>
<dbReference type="Pfam" id="PF04457">
    <property type="entry name" value="MJ1316"/>
    <property type="match status" value="1"/>
</dbReference>
<keyword evidence="6" id="KW-0547">Nucleotide-binding</keyword>
<dbReference type="InterPro" id="IPR009097">
    <property type="entry name" value="Cyclic_Pdiesterase"/>
</dbReference>
<dbReference type="GO" id="GO:0006397">
    <property type="term" value="P:mRNA processing"/>
    <property type="evidence" value="ECO:0007669"/>
    <property type="project" value="UniProtKB-KW"/>
</dbReference>
<dbReference type="EC" id="2.7.7.19" evidence="3"/>
<feature type="compositionally biased region" description="Basic and acidic residues" evidence="9">
    <location>
        <begin position="518"/>
        <end position="528"/>
    </location>
</feature>
<dbReference type="Gene3D" id="3.30.460.10">
    <property type="entry name" value="Beta Polymerase, domain 2"/>
    <property type="match status" value="1"/>
</dbReference>
<reference evidence="13 14" key="1">
    <citation type="journal article" date="2011" name="PLoS Pathog.">
        <title>Endophytic Life Strategies Decoded by Genome and Transcriptome Analyses of the Mutualistic Root Symbiont Piriformospora indica.</title>
        <authorList>
            <person name="Zuccaro A."/>
            <person name="Lahrmann U."/>
            <person name="Guldener U."/>
            <person name="Langen G."/>
            <person name="Pfiffi S."/>
            <person name="Biedenkopf D."/>
            <person name="Wong P."/>
            <person name="Samans B."/>
            <person name="Grimm C."/>
            <person name="Basiewicz M."/>
            <person name="Murat C."/>
            <person name="Martin F."/>
            <person name="Kogel K.H."/>
        </authorList>
    </citation>
    <scope>NUCLEOTIDE SEQUENCE [LARGE SCALE GENOMIC DNA]</scope>
    <source>
        <strain evidence="13 14">DSM 11827</strain>
    </source>
</reference>
<dbReference type="SUPFAM" id="SSF55144">
    <property type="entry name" value="LigT-like"/>
    <property type="match status" value="1"/>
</dbReference>
<evidence type="ECO:0000259" key="11">
    <source>
        <dbReference type="Pfam" id="PF04457"/>
    </source>
</evidence>
<comment type="subcellular location">
    <subcellularLocation>
        <location evidence="1">Nucleus</location>
    </subcellularLocation>
</comment>
<organism evidence="13 14">
    <name type="scientific">Serendipita indica (strain DSM 11827)</name>
    <name type="common">Root endophyte fungus</name>
    <name type="synonym">Piriformospora indica</name>
    <dbReference type="NCBI Taxonomy" id="1109443"/>
    <lineage>
        <taxon>Eukaryota</taxon>
        <taxon>Fungi</taxon>
        <taxon>Dikarya</taxon>
        <taxon>Basidiomycota</taxon>
        <taxon>Agaricomycotina</taxon>
        <taxon>Agaricomycetes</taxon>
        <taxon>Sebacinales</taxon>
        <taxon>Serendipitaceae</taxon>
        <taxon>Serendipita</taxon>
    </lineage>
</organism>
<dbReference type="InterPro" id="IPR036691">
    <property type="entry name" value="Endo/exonu/phosph_ase_sf"/>
</dbReference>
<feature type="domain" description="Poly(A) polymerase central" evidence="12">
    <location>
        <begin position="744"/>
        <end position="867"/>
    </location>
</feature>
<feature type="compositionally biased region" description="Polar residues" evidence="9">
    <location>
        <begin position="503"/>
        <end position="517"/>
    </location>
</feature>
<dbReference type="SUPFAM" id="SSF81301">
    <property type="entry name" value="Nucleotidyltransferase"/>
    <property type="match status" value="1"/>
</dbReference>
<keyword evidence="5" id="KW-0808">Transferase</keyword>
<feature type="region of interest" description="Disordered" evidence="9">
    <location>
        <begin position="582"/>
        <end position="603"/>
    </location>
</feature>
<evidence type="ECO:0000256" key="3">
    <source>
        <dbReference type="ARBA" id="ARBA00012388"/>
    </source>
</evidence>
<dbReference type="Gene3D" id="1.10.1410.10">
    <property type="match status" value="1"/>
</dbReference>
<dbReference type="Gene3D" id="3.90.1140.10">
    <property type="entry name" value="Cyclic phosphodiesterase"/>
    <property type="match status" value="1"/>
</dbReference>
<dbReference type="EMBL" id="CAFZ01000040">
    <property type="protein sequence ID" value="CCA68803.1"/>
    <property type="molecule type" value="Genomic_DNA"/>
</dbReference>
<dbReference type="Pfam" id="PF03372">
    <property type="entry name" value="Exo_endo_phos"/>
    <property type="match status" value="1"/>
</dbReference>
<dbReference type="InParanoid" id="G4TBU5"/>
<dbReference type="AlphaFoldDB" id="G4TBU5"/>
<dbReference type="PANTHER" id="PTHR10682">
    <property type="entry name" value="POLY A POLYMERASE"/>
    <property type="match status" value="1"/>
</dbReference>
<keyword evidence="8" id="KW-0539">Nucleus</keyword>
<protein>
    <recommendedName>
        <fullName evidence="3">polynucleotide adenylyltransferase</fullName>
        <ecNumber evidence="3">2.7.7.19</ecNumber>
    </recommendedName>
</protein>
<sequence>MASSSSTGNSQAASTTTNAPRTKLPALAAYNNALVLLPPLEVARRLAPFRAVHDKAGTRWTSHVTFIFPFVEDRHLDTTLATLRPIVNAFEPFDISLTSVGRFAKPSGDTVHLCPGKGIKSQEENIQRLWKAVASAVGYKGRAFVPHMTIGQAPNSGDQHALEFLNTKADALLESVKDIKWTLGSVVAIKKDEKDGGIMKFYDELFLQGCSEISYQPGPLSQHIYLSPSGNWQWSTDIIPESLATLPEDLSIATYNILQDPLIPIVPRIPQLIDTILEADADIITLQEVTDESLRLLLTPRMAVYRFSSRDPSVVCENGRNVLILSKYPFTSRSLDTGNKHKPATLAIFDLPSSSYTGSKFVLAAVHLSAGHASALLEHKARELTSVIQYVQTYHPNDEVVIAGDTNWPHGIKCAPIEENQAFTDVATALGFEQPTYDPSSNALAAKTVKENKNAHRYDRIYIRKNSSWNISDIGLFGTQEDAPSDHAGLKVHLQREDVTKNPHTITTSTLPNLSTSFEHESHEKSDPEQSLGSCSITEKDLNDSFTTYDWLPTTEQEQNMAAALELVRQVICAPVERSSQAQEVTQGAHDQNSSETVPERATPRPDVVLKLEAVGSYALGVHTCESDIDCLAVGNISPQTFWLLARSRLLAQAKQQTGTGTTVVKLRRFVKDAAVQMMELEAHGIKIDLQYCVAPKLVERWSEIPEIPVDSPLFALPASSLVTLSAYRDVLILRRVIPSLSAFVKAHRALKLFLSRRGLVGARFGYLGGFHLTLLLTRVAITLPHSAGRSAPHLVEAFLREYAVWDWTQDTVHPIPAAAAVGTGAYKRVVQREPMAVLSISKPQKNIASNASWNSVASLSHGLQTANATLQSGGTWLDVCGTNPLKSFIDEYRSFVKIEVHYWGGDCMQGRALMGWLESKIVSLLVQLHMTVPEVTARLWPQRLVDESVVDPNTRDPNSFYLLGLSLFSQGDEQTARRSSGELEAALLNALRTFEQNVRSNEKYYNAASTFISVSHAKRTQLPSSVLVDPFKWADNGIDLADEGDLEEELEEYALEAAAPGTTQLLSIGLSEEAGDDWEGYHIPSSSQRKRAAAAKAKARVTPHVPAGKLRTSTDVYNRLMWDATGNVAKDAYVIGYEDRFKGIKETPLTAWKREVEDESFIPFHRVVYFKRLTDNVHVWDRRTKIDLVFGSGAGAS</sequence>
<name>G4TBU5_SERID</name>
<evidence type="ECO:0000256" key="7">
    <source>
        <dbReference type="ARBA" id="ARBA00022840"/>
    </source>
</evidence>
<feature type="domain" description="MJ1316 RNA cyclic group end recognition" evidence="11">
    <location>
        <begin position="1111"/>
        <end position="1183"/>
    </location>
</feature>
<dbReference type="GO" id="GO:0005524">
    <property type="term" value="F:ATP binding"/>
    <property type="evidence" value="ECO:0007669"/>
    <property type="project" value="UniProtKB-KW"/>
</dbReference>
<dbReference type="SUPFAM" id="SSF55003">
    <property type="entry name" value="PAP/Archaeal CCA-adding enzyme, C-terminal domain"/>
    <property type="match status" value="1"/>
</dbReference>
<evidence type="ECO:0000256" key="1">
    <source>
        <dbReference type="ARBA" id="ARBA00004123"/>
    </source>
</evidence>
<proteinExistence type="inferred from homology"/>
<dbReference type="OrthoDB" id="10263155at2759"/>
<evidence type="ECO:0000313" key="14">
    <source>
        <dbReference type="Proteomes" id="UP000007148"/>
    </source>
</evidence>
<keyword evidence="14" id="KW-1185">Reference proteome</keyword>
<comment type="similarity">
    <text evidence="2">Belongs to the poly(A) polymerase family.</text>
</comment>
<dbReference type="Gene3D" id="3.60.10.10">
    <property type="entry name" value="Endonuclease/exonuclease/phosphatase"/>
    <property type="match status" value="1"/>
</dbReference>
<feature type="region of interest" description="Disordered" evidence="9">
    <location>
        <begin position="503"/>
        <end position="537"/>
    </location>
</feature>
<dbReference type="InterPro" id="IPR043519">
    <property type="entry name" value="NT_sf"/>
</dbReference>
<gene>
    <name evidence="13" type="ORF">PIIN_02665</name>
</gene>
<evidence type="ECO:0000259" key="10">
    <source>
        <dbReference type="Pfam" id="PF03372"/>
    </source>
</evidence>
<evidence type="ECO:0000256" key="4">
    <source>
        <dbReference type="ARBA" id="ARBA00022664"/>
    </source>
</evidence>
<evidence type="ECO:0000256" key="9">
    <source>
        <dbReference type="SAM" id="MobiDB-lite"/>
    </source>
</evidence>
<dbReference type="Proteomes" id="UP000007148">
    <property type="component" value="Unassembled WGS sequence"/>
</dbReference>
<accession>G4TBU5</accession>
<dbReference type="Pfam" id="PF04928">
    <property type="entry name" value="PAP_central"/>
    <property type="match status" value="1"/>
</dbReference>
<dbReference type="SUPFAM" id="SSF56219">
    <property type="entry name" value="DNase I-like"/>
    <property type="match status" value="1"/>
</dbReference>
<evidence type="ECO:0000256" key="2">
    <source>
        <dbReference type="ARBA" id="ARBA00010912"/>
    </source>
</evidence>
<dbReference type="InterPro" id="IPR040459">
    <property type="entry name" value="MJ1316"/>
</dbReference>
<evidence type="ECO:0000259" key="12">
    <source>
        <dbReference type="Pfam" id="PF04928"/>
    </source>
</evidence>
<dbReference type="GO" id="GO:1990817">
    <property type="term" value="F:poly(A) RNA polymerase activity"/>
    <property type="evidence" value="ECO:0007669"/>
    <property type="project" value="UniProtKB-EC"/>
</dbReference>
<dbReference type="eggNOG" id="KOG2245">
    <property type="taxonomic scope" value="Eukaryota"/>
</dbReference>